<reference evidence="3 5" key="2">
    <citation type="submission" date="2019-03" db="EMBL/GenBank/DDBJ databases">
        <authorList>
            <person name="He R.-H."/>
        </authorList>
    </citation>
    <scope>NUCLEOTIDE SEQUENCE [LARGE SCALE GENOMIC DNA]</scope>
    <source>
        <strain evidence="3 5">DSM 19624</strain>
    </source>
</reference>
<accession>A0A497XSI7</accession>
<dbReference type="PANTHER" id="PTHR20883:SF48">
    <property type="entry name" value="ECTOINE DIOXYGENASE"/>
    <property type="match status" value="1"/>
</dbReference>
<dbReference type="Gene3D" id="2.60.120.620">
    <property type="entry name" value="q2cbj1_9rhob like domain"/>
    <property type="match status" value="1"/>
</dbReference>
<evidence type="ECO:0000313" key="5">
    <source>
        <dbReference type="Proteomes" id="UP000297429"/>
    </source>
</evidence>
<evidence type="ECO:0000313" key="4">
    <source>
        <dbReference type="Proteomes" id="UP000273898"/>
    </source>
</evidence>
<organism evidence="2 4">
    <name type="scientific">Pedobacter alluvionis</name>
    <dbReference type="NCBI Taxonomy" id="475253"/>
    <lineage>
        <taxon>Bacteria</taxon>
        <taxon>Pseudomonadati</taxon>
        <taxon>Bacteroidota</taxon>
        <taxon>Sphingobacteriia</taxon>
        <taxon>Sphingobacteriales</taxon>
        <taxon>Sphingobacteriaceae</taxon>
        <taxon>Pedobacter</taxon>
    </lineage>
</organism>
<evidence type="ECO:0000313" key="3">
    <source>
        <dbReference type="EMBL" id="TFB28866.1"/>
    </source>
</evidence>
<reference evidence="2 4" key="1">
    <citation type="submission" date="2018-10" db="EMBL/GenBank/DDBJ databases">
        <title>Genomic Encyclopedia of Archaeal and Bacterial Type Strains, Phase II (KMG-II): from individual species to whole genera.</title>
        <authorList>
            <person name="Goeker M."/>
        </authorList>
    </citation>
    <scope>NUCLEOTIDE SEQUENCE [LARGE SCALE GENOMIC DNA]</scope>
    <source>
        <strain evidence="2 4">DSM 19624</strain>
    </source>
</reference>
<dbReference type="Proteomes" id="UP000273898">
    <property type="component" value="Unassembled WGS sequence"/>
</dbReference>
<dbReference type="Pfam" id="PF05721">
    <property type="entry name" value="PhyH"/>
    <property type="match status" value="1"/>
</dbReference>
<sequence>MDLTVKEKEIQESGFSVIDDVFTDQEIEDILTAINRADTTKETFRKSDDLFAIRRLLKEVPDTIGLIFNKKLKAIIQEIFGKDYFLVKSIYFDKPENSNWFVSYHQDLTISVNEKVEIPGFGPYTKKNDQFAVQPPLHILENNFTIRIHLDHTNEENGALKVITNSHSKGIYRPETIDWSIEKEVSCNVARGAVMIMKPLLLHSSSRTTNNQKRRVIHLEFSNQTLPKELQWSEYLNFDRTSS</sequence>
<evidence type="ECO:0000256" key="1">
    <source>
        <dbReference type="ARBA" id="ARBA00001954"/>
    </source>
</evidence>
<keyword evidence="5" id="KW-1185">Reference proteome</keyword>
<dbReference type="InterPro" id="IPR008775">
    <property type="entry name" value="Phytyl_CoA_dOase-like"/>
</dbReference>
<dbReference type="Proteomes" id="UP000297429">
    <property type="component" value="Unassembled WGS sequence"/>
</dbReference>
<dbReference type="AlphaFoldDB" id="A0A497XSI7"/>
<evidence type="ECO:0000313" key="2">
    <source>
        <dbReference type="EMBL" id="RLJ72096.1"/>
    </source>
</evidence>
<dbReference type="GO" id="GO:0016706">
    <property type="term" value="F:2-oxoglutarate-dependent dioxygenase activity"/>
    <property type="evidence" value="ECO:0007669"/>
    <property type="project" value="UniProtKB-ARBA"/>
</dbReference>
<dbReference type="RefSeq" id="WP_121287747.1">
    <property type="nucleotide sequence ID" value="NZ_RCCK01000015.1"/>
</dbReference>
<dbReference type="EMBL" id="SOPX01000005">
    <property type="protein sequence ID" value="TFB28866.1"/>
    <property type="molecule type" value="Genomic_DNA"/>
</dbReference>
<protein>
    <submittedName>
        <fullName evidence="2 3">Phytanoyl-CoA dioxygenase</fullName>
    </submittedName>
</protein>
<dbReference type="OrthoDB" id="9791262at2"/>
<keyword evidence="2" id="KW-0223">Dioxygenase</keyword>
<gene>
    <name evidence="2" type="ORF">BCL90_4933</name>
    <name evidence="3" type="ORF">E3V97_22375</name>
</gene>
<name>A0A497XSI7_9SPHI</name>
<comment type="caution">
    <text evidence="2">The sequence shown here is derived from an EMBL/GenBank/DDBJ whole genome shotgun (WGS) entry which is preliminary data.</text>
</comment>
<proteinExistence type="predicted"/>
<dbReference type="SUPFAM" id="SSF51197">
    <property type="entry name" value="Clavaminate synthase-like"/>
    <property type="match status" value="1"/>
</dbReference>
<dbReference type="GO" id="GO:0005506">
    <property type="term" value="F:iron ion binding"/>
    <property type="evidence" value="ECO:0007669"/>
    <property type="project" value="UniProtKB-ARBA"/>
</dbReference>
<keyword evidence="2" id="KW-0560">Oxidoreductase</keyword>
<dbReference type="EMBL" id="RCCK01000015">
    <property type="protein sequence ID" value="RLJ72096.1"/>
    <property type="molecule type" value="Genomic_DNA"/>
</dbReference>
<dbReference type="PANTHER" id="PTHR20883">
    <property type="entry name" value="PHYTANOYL-COA DIOXYGENASE DOMAIN CONTAINING 1"/>
    <property type="match status" value="1"/>
</dbReference>
<comment type="cofactor">
    <cofactor evidence="1">
        <name>Fe(2+)</name>
        <dbReference type="ChEBI" id="CHEBI:29033"/>
    </cofactor>
</comment>